<sequence>MTRDQNGTWEMESNENFEGYMKALDIDFATRKIAVHLTQTKVIDQDGDNFKTKTTSTFRNYDVDFTVGVEFDEYTKGLDNRHVKSLVTWEGDVLVCVQKGEKENRGWKQWIEGDKLYLVSTGVCSAPLHCAYTHYCGHLARRFDKKNGPALLPRAPAKCMWSYSQEAIPIWLRGLQEEIYMAVSVNSSNSKESSEC</sequence>
<dbReference type="GO" id="GO:0008289">
    <property type="term" value="F:lipid binding"/>
    <property type="evidence" value="ECO:0007669"/>
    <property type="project" value="Ensembl"/>
</dbReference>
<gene>
    <name evidence="5" type="primary">RBP2</name>
</gene>
<reference evidence="5 6" key="1">
    <citation type="submission" date="2013-03" db="EMBL/GenBank/DDBJ databases">
        <authorList>
            <person name="Warren W."/>
            <person name="Wilson R.K."/>
        </authorList>
    </citation>
    <scope>NUCLEOTIDE SEQUENCE</scope>
</reference>
<keyword evidence="2 3" id="KW-0813">Transport</keyword>
<dbReference type="Gene3D" id="2.40.128.20">
    <property type="match status" value="1"/>
</dbReference>
<feature type="domain" description="Cytosolic fatty-acid binding proteins" evidence="4">
    <location>
        <begin position="7"/>
        <end position="24"/>
    </location>
</feature>
<dbReference type="FunFam" id="2.40.128.20:FF:000001">
    <property type="entry name" value="Fatty acid-binding protein, adipocyte"/>
    <property type="match status" value="1"/>
</dbReference>
<accession>A0A7N9D7E7</accession>
<dbReference type="InterPro" id="IPR000463">
    <property type="entry name" value="Fatty_acid-bd"/>
</dbReference>
<dbReference type="InterPro" id="IPR012674">
    <property type="entry name" value="Calycin"/>
</dbReference>
<dbReference type="GO" id="GO:0005829">
    <property type="term" value="C:cytosol"/>
    <property type="evidence" value="ECO:0007669"/>
    <property type="project" value="Ensembl"/>
</dbReference>
<evidence type="ECO:0000256" key="3">
    <source>
        <dbReference type="RuleBase" id="RU003696"/>
    </source>
</evidence>
<reference evidence="5" key="2">
    <citation type="submission" date="2025-08" db="UniProtKB">
        <authorList>
            <consortium name="Ensembl"/>
        </authorList>
    </citation>
    <scope>IDENTIFICATION</scope>
</reference>
<dbReference type="PROSITE" id="PS00214">
    <property type="entry name" value="FABP"/>
    <property type="match status" value="1"/>
</dbReference>
<evidence type="ECO:0000256" key="1">
    <source>
        <dbReference type="ARBA" id="ARBA00008390"/>
    </source>
</evidence>
<dbReference type="GO" id="GO:0019432">
    <property type="term" value="P:triglyceride biosynthetic process"/>
    <property type="evidence" value="ECO:0007669"/>
    <property type="project" value="Ensembl"/>
</dbReference>
<dbReference type="Ensembl" id="ENSMFAT00000092909.1">
    <property type="protein sequence ID" value="ENSMFAP00000062326.1"/>
    <property type="gene ID" value="ENSMFAG00000039548.2"/>
</dbReference>
<dbReference type="Bgee" id="ENSMFAG00000039548">
    <property type="expression patterns" value="Expressed in colon"/>
</dbReference>
<organism evidence="5 6">
    <name type="scientific">Macaca fascicularis</name>
    <name type="common">Crab-eating macaque</name>
    <name type="synonym">Cynomolgus monkey</name>
    <dbReference type="NCBI Taxonomy" id="9541"/>
    <lineage>
        <taxon>Eukaryota</taxon>
        <taxon>Metazoa</taxon>
        <taxon>Chordata</taxon>
        <taxon>Craniata</taxon>
        <taxon>Vertebrata</taxon>
        <taxon>Euteleostomi</taxon>
        <taxon>Mammalia</taxon>
        <taxon>Eutheria</taxon>
        <taxon>Euarchontoglires</taxon>
        <taxon>Primates</taxon>
        <taxon>Haplorrhini</taxon>
        <taxon>Catarrhini</taxon>
        <taxon>Cercopithecidae</taxon>
        <taxon>Cercopithecinae</taxon>
        <taxon>Macaca</taxon>
    </lineage>
</organism>
<comment type="similarity">
    <text evidence="1 3">Belongs to the calycin superfamily. Fatty-acid binding protein (FABP) family.</text>
</comment>
<dbReference type="GO" id="GO:0001523">
    <property type="term" value="P:retinoid metabolic process"/>
    <property type="evidence" value="ECO:0007669"/>
    <property type="project" value="Ensembl"/>
</dbReference>
<evidence type="ECO:0000259" key="4">
    <source>
        <dbReference type="PROSITE" id="PS00214"/>
    </source>
</evidence>
<evidence type="ECO:0000256" key="2">
    <source>
        <dbReference type="ARBA" id="ARBA00022448"/>
    </source>
</evidence>
<dbReference type="PRINTS" id="PR00178">
    <property type="entry name" value="FATTYACIDBP"/>
</dbReference>
<protein>
    <submittedName>
        <fullName evidence="5">Retinol binding protein 2</fullName>
    </submittedName>
</protein>
<evidence type="ECO:0000313" key="6">
    <source>
        <dbReference type="Proteomes" id="UP000233100"/>
    </source>
</evidence>
<dbReference type="InterPro" id="IPR000566">
    <property type="entry name" value="Lipocln_cytosolic_FA-bd_dom"/>
</dbReference>
<name>A0A7N9D7E7_MACFA</name>
<dbReference type="GeneTree" id="ENSGT00940000160165"/>
<dbReference type="PANTHER" id="PTHR11955">
    <property type="entry name" value="FATTY ACID BINDING PROTEIN"/>
    <property type="match status" value="1"/>
</dbReference>
<dbReference type="GO" id="GO:0140104">
    <property type="term" value="F:molecular carrier activity"/>
    <property type="evidence" value="ECO:0007669"/>
    <property type="project" value="Ensembl"/>
</dbReference>
<keyword evidence="6" id="KW-1185">Reference proteome</keyword>
<dbReference type="Proteomes" id="UP000233100">
    <property type="component" value="Chromosome 2"/>
</dbReference>
<proteinExistence type="inferred from homology"/>
<dbReference type="InterPro" id="IPR031259">
    <property type="entry name" value="ILBP"/>
</dbReference>
<reference evidence="5" key="3">
    <citation type="submission" date="2025-09" db="UniProtKB">
        <authorList>
            <consortium name="Ensembl"/>
        </authorList>
    </citation>
    <scope>IDENTIFICATION</scope>
</reference>
<dbReference type="CDD" id="cd19463">
    <property type="entry name" value="CRBP2"/>
    <property type="match status" value="1"/>
</dbReference>
<evidence type="ECO:0000313" key="5">
    <source>
        <dbReference type="Ensembl" id="ENSMFAP00000062326.1"/>
    </source>
</evidence>
<dbReference type="Pfam" id="PF00061">
    <property type="entry name" value="Lipocalin"/>
    <property type="match status" value="1"/>
</dbReference>
<dbReference type="SUPFAM" id="SSF50814">
    <property type="entry name" value="Lipocalins"/>
    <property type="match status" value="1"/>
</dbReference>
<dbReference type="AlphaFoldDB" id="A0A7N9D7E7"/>